<evidence type="ECO:0000313" key="2">
    <source>
        <dbReference type="Proteomes" id="UP000008320"/>
    </source>
</evidence>
<evidence type="ECO:0000313" key="1">
    <source>
        <dbReference type="EMBL" id="ABD45402.1"/>
    </source>
</evidence>
<name>Q2GI43_EHRCR</name>
<dbReference type="KEGG" id="ech:ECH_0059"/>
<sequence length="49" mass="5957">MIQVLNIKSSLSCFCEFVDSYLNKKDQYIDHRYMLTFLYLRKLMLFNGI</sequence>
<reference evidence="1 2" key="1">
    <citation type="journal article" date="2006" name="PLoS Genet.">
        <title>Comparative genomics of emerging human ehrlichiosis agents.</title>
        <authorList>
            <person name="Dunning Hotopp J.C."/>
            <person name="Lin M."/>
            <person name="Madupu R."/>
            <person name="Crabtree J."/>
            <person name="Angiuoli S.V."/>
            <person name="Eisen J.A."/>
            <person name="Seshadri R."/>
            <person name="Ren Q."/>
            <person name="Wu M."/>
            <person name="Utterback T.R."/>
            <person name="Smith S."/>
            <person name="Lewis M."/>
            <person name="Khouri H."/>
            <person name="Zhang C."/>
            <person name="Niu H."/>
            <person name="Lin Q."/>
            <person name="Ohashi N."/>
            <person name="Zhi N."/>
            <person name="Nelson W."/>
            <person name="Brinkac L.M."/>
            <person name="Dodson R.J."/>
            <person name="Rosovitz M.J."/>
            <person name="Sundaram J."/>
            <person name="Daugherty S.C."/>
            <person name="Davidsen T."/>
            <person name="Durkin A.S."/>
            <person name="Gwinn M."/>
            <person name="Haft D.H."/>
            <person name="Selengut J.D."/>
            <person name="Sullivan S.A."/>
            <person name="Zafar N."/>
            <person name="Zhou L."/>
            <person name="Benahmed F."/>
            <person name="Forberger H."/>
            <person name="Halpin R."/>
            <person name="Mulligan S."/>
            <person name="Robinson J."/>
            <person name="White O."/>
            <person name="Rikihisa Y."/>
            <person name="Tettelin H."/>
        </authorList>
    </citation>
    <scope>NUCLEOTIDE SEQUENCE [LARGE SCALE GENOMIC DNA]</scope>
    <source>
        <strain evidence="2">ATCC CRL-10679 / Arkansas</strain>
    </source>
</reference>
<dbReference type="AlphaFoldDB" id="Q2GI43"/>
<gene>
    <name evidence="1" type="ordered locus">ECH_0059</name>
</gene>
<dbReference type="Proteomes" id="UP000008320">
    <property type="component" value="Chromosome"/>
</dbReference>
<organism evidence="1 2">
    <name type="scientific">Ehrlichia chaffeensis (strain ATCC CRL-10679 / Arkansas)</name>
    <dbReference type="NCBI Taxonomy" id="205920"/>
    <lineage>
        <taxon>Bacteria</taxon>
        <taxon>Pseudomonadati</taxon>
        <taxon>Pseudomonadota</taxon>
        <taxon>Alphaproteobacteria</taxon>
        <taxon>Rickettsiales</taxon>
        <taxon>Anaplasmataceae</taxon>
        <taxon>Ehrlichia</taxon>
    </lineage>
</organism>
<proteinExistence type="predicted"/>
<accession>Q2GI43</accession>
<dbReference type="HOGENOM" id="CLU_3135123_0_0_5"/>
<dbReference type="EMBL" id="CP000236">
    <property type="protein sequence ID" value="ABD45402.1"/>
    <property type="molecule type" value="Genomic_DNA"/>
</dbReference>
<keyword evidence="2" id="KW-1185">Reference proteome</keyword>
<protein>
    <submittedName>
        <fullName evidence="1">Uncharacterized protein</fullName>
    </submittedName>
</protein>
<dbReference type="STRING" id="205920.ECH_0059"/>